<feature type="transmembrane region" description="Helical" evidence="1">
    <location>
        <begin position="49"/>
        <end position="69"/>
    </location>
</feature>
<keyword evidence="1" id="KW-0472">Membrane</keyword>
<dbReference type="EMBL" id="BAAADJ010000057">
    <property type="protein sequence ID" value="GAA0339456.1"/>
    <property type="molecule type" value="Genomic_DNA"/>
</dbReference>
<sequence length="176" mass="20506">MKREIHFSEKLLLAGLSFILIFMIVQDWVPLGTLNDVQAVKAEHSFNQLVTITLINVAQILLLMGLVVIFMGKRYPIWVKFWLIIHQVCIFAGVLISWWIPYFFGYGAEQKVEEYKQMFGETHSFLPVMNGIVPNTLHFLFHITLLLCIILAIYISFTLSRHMKNNKNDFSEKINQ</sequence>
<evidence type="ECO:0000256" key="1">
    <source>
        <dbReference type="SAM" id="Phobius"/>
    </source>
</evidence>
<reference evidence="2 3" key="1">
    <citation type="journal article" date="2019" name="Int. J. Syst. Evol. Microbiol.">
        <title>The Global Catalogue of Microorganisms (GCM) 10K type strain sequencing project: providing services to taxonomists for standard genome sequencing and annotation.</title>
        <authorList>
            <consortium name="The Broad Institute Genomics Platform"/>
            <consortium name="The Broad Institute Genome Sequencing Center for Infectious Disease"/>
            <person name="Wu L."/>
            <person name="Ma J."/>
        </authorList>
    </citation>
    <scope>NUCLEOTIDE SEQUENCE [LARGE SCALE GENOMIC DNA]</scope>
    <source>
        <strain evidence="2 3">JCM 9731</strain>
    </source>
</reference>
<evidence type="ECO:0008006" key="4">
    <source>
        <dbReference type="Google" id="ProtNLM"/>
    </source>
</evidence>
<feature type="transmembrane region" description="Helical" evidence="1">
    <location>
        <begin position="12"/>
        <end position="29"/>
    </location>
</feature>
<accession>A0ABN0WJA5</accession>
<keyword evidence="1" id="KW-0812">Transmembrane</keyword>
<organism evidence="2 3">
    <name type="scientific">Bacillus carboniphilus</name>
    <dbReference type="NCBI Taxonomy" id="86663"/>
    <lineage>
        <taxon>Bacteria</taxon>
        <taxon>Bacillati</taxon>
        <taxon>Bacillota</taxon>
        <taxon>Bacilli</taxon>
        <taxon>Bacillales</taxon>
        <taxon>Bacillaceae</taxon>
        <taxon>Bacillus</taxon>
    </lineage>
</organism>
<dbReference type="Proteomes" id="UP001500782">
    <property type="component" value="Unassembled WGS sequence"/>
</dbReference>
<evidence type="ECO:0000313" key="3">
    <source>
        <dbReference type="Proteomes" id="UP001500782"/>
    </source>
</evidence>
<name>A0ABN0WJA5_9BACI</name>
<gene>
    <name evidence="2" type="ORF">GCM10008967_32230</name>
</gene>
<feature type="transmembrane region" description="Helical" evidence="1">
    <location>
        <begin position="81"/>
        <end position="100"/>
    </location>
</feature>
<feature type="transmembrane region" description="Helical" evidence="1">
    <location>
        <begin position="139"/>
        <end position="157"/>
    </location>
</feature>
<comment type="caution">
    <text evidence="2">The sequence shown here is derived from an EMBL/GenBank/DDBJ whole genome shotgun (WGS) entry which is preliminary data.</text>
</comment>
<evidence type="ECO:0000313" key="2">
    <source>
        <dbReference type="EMBL" id="GAA0339456.1"/>
    </source>
</evidence>
<proteinExistence type="predicted"/>
<protein>
    <recommendedName>
        <fullName evidence="4">DUF4149 domain-containing protein</fullName>
    </recommendedName>
</protein>
<keyword evidence="3" id="KW-1185">Reference proteome</keyword>
<dbReference type="RefSeq" id="WP_343801146.1">
    <property type="nucleotide sequence ID" value="NZ_BAAADJ010000057.1"/>
</dbReference>
<keyword evidence="1" id="KW-1133">Transmembrane helix</keyword>